<keyword evidence="3" id="KW-1185">Reference proteome</keyword>
<proteinExistence type="predicted"/>
<dbReference type="Gene3D" id="1.20.1270.60">
    <property type="entry name" value="Arfaptin homology (AH) domain/BAR domain"/>
    <property type="match status" value="1"/>
</dbReference>
<dbReference type="Ensembl" id="ENSCINT00000023844.2">
    <property type="protein sequence ID" value="ENSCINP00000023598.2"/>
    <property type="gene ID" value="ENSCING00000012714.2"/>
</dbReference>
<dbReference type="PANTHER" id="PTHR45827:SF1">
    <property type="entry name" value="SORTING NEXIN"/>
    <property type="match status" value="1"/>
</dbReference>
<dbReference type="HOGENOM" id="CLU_1246712_0_0_1"/>
<name>F6TEJ9_CIOIN</name>
<sequence length="207" mass="23810">MDFTIAEQTLDTHSKFTRGMDEACKQLIIVGQDQAKKFPQVYKKDTQRLGQLFSTLGECFELDNRPVSAPLTEAIKHTGQVYEAVGELYGNQPTYDWNPLLEGLNEYHGVLATFPAILGNQRNALDKLKEVRRLQLENKVTVDEMEDVATRTEKISYAVEAEVNHFQHYRVGDFVGYMKDFVQQQISFHQEIVKKLQDTAVLYEELM</sequence>
<dbReference type="InterPro" id="IPR019497">
    <property type="entry name" value="Sorting_nexin_WASP-bd-dom"/>
</dbReference>
<dbReference type="AlphaFoldDB" id="F6TEJ9"/>
<organism evidence="2 3">
    <name type="scientific">Ciona intestinalis</name>
    <name type="common">Transparent sea squirt</name>
    <name type="synonym">Ascidia intestinalis</name>
    <dbReference type="NCBI Taxonomy" id="7719"/>
    <lineage>
        <taxon>Eukaryota</taxon>
        <taxon>Metazoa</taxon>
        <taxon>Chordata</taxon>
        <taxon>Tunicata</taxon>
        <taxon>Ascidiacea</taxon>
        <taxon>Phlebobranchia</taxon>
        <taxon>Cionidae</taxon>
        <taxon>Ciona</taxon>
    </lineage>
</organism>
<dbReference type="Pfam" id="PF10456">
    <property type="entry name" value="BAR_3_WASP_bdg"/>
    <property type="match status" value="1"/>
</dbReference>
<reference evidence="2" key="3">
    <citation type="submission" date="2025-08" db="UniProtKB">
        <authorList>
            <consortium name="Ensembl"/>
        </authorList>
    </citation>
    <scope>IDENTIFICATION</scope>
</reference>
<reference evidence="2" key="4">
    <citation type="submission" date="2025-09" db="UniProtKB">
        <authorList>
            <consortium name="Ensembl"/>
        </authorList>
    </citation>
    <scope>IDENTIFICATION</scope>
</reference>
<dbReference type="OMA" id="MEREVHI"/>
<evidence type="ECO:0000259" key="1">
    <source>
        <dbReference type="Pfam" id="PF10456"/>
    </source>
</evidence>
<dbReference type="SUPFAM" id="SSF103657">
    <property type="entry name" value="BAR/IMD domain-like"/>
    <property type="match status" value="1"/>
</dbReference>
<protein>
    <recommendedName>
        <fullName evidence="1">Sorting nexin protein WASP-binding domain-containing protein</fullName>
    </recommendedName>
</protein>
<dbReference type="STRING" id="7719.ENSCINP00000023598"/>
<evidence type="ECO:0000313" key="3">
    <source>
        <dbReference type="Proteomes" id="UP000008144"/>
    </source>
</evidence>
<feature type="domain" description="Sorting nexin protein WASP-binding" evidence="1">
    <location>
        <begin position="2"/>
        <end position="203"/>
    </location>
</feature>
<dbReference type="PANTHER" id="PTHR45827">
    <property type="entry name" value="SORTING NEXIN"/>
    <property type="match status" value="1"/>
</dbReference>
<dbReference type="InterPro" id="IPR027267">
    <property type="entry name" value="AH/BAR_dom_sf"/>
</dbReference>
<accession>F6TEJ9</accession>
<reference evidence="2" key="2">
    <citation type="journal article" date="2008" name="Genome Biol.">
        <title>Improved genome assembly and evidence-based global gene model set for the chordate Ciona intestinalis: new insight into intron and operon populations.</title>
        <authorList>
            <person name="Satou Y."/>
            <person name="Mineta K."/>
            <person name="Ogasawara M."/>
            <person name="Sasakura Y."/>
            <person name="Shoguchi E."/>
            <person name="Ueno K."/>
            <person name="Yamada L."/>
            <person name="Matsumoto J."/>
            <person name="Wasserscheid J."/>
            <person name="Dewar K."/>
            <person name="Wiley G.B."/>
            <person name="Macmil S.L."/>
            <person name="Roe B.A."/>
            <person name="Zeller R.W."/>
            <person name="Hastings K.E."/>
            <person name="Lemaire P."/>
            <person name="Lindquist E."/>
            <person name="Endo T."/>
            <person name="Hotta K."/>
            <person name="Inaba K."/>
        </authorList>
    </citation>
    <scope>NUCLEOTIDE SEQUENCE [LARGE SCALE GENOMIC DNA]</scope>
    <source>
        <strain evidence="2">wild type</strain>
    </source>
</reference>
<dbReference type="Proteomes" id="UP000008144">
    <property type="component" value="Chromosome 1"/>
</dbReference>
<dbReference type="GeneTree" id="ENSGT00940000166896"/>
<reference evidence="3" key="1">
    <citation type="journal article" date="2002" name="Science">
        <title>The draft genome of Ciona intestinalis: insights into chordate and vertebrate origins.</title>
        <authorList>
            <person name="Dehal P."/>
            <person name="Satou Y."/>
            <person name="Campbell R.K."/>
            <person name="Chapman J."/>
            <person name="Degnan B."/>
            <person name="De Tomaso A."/>
            <person name="Davidson B."/>
            <person name="Di Gregorio A."/>
            <person name="Gelpke M."/>
            <person name="Goodstein D.M."/>
            <person name="Harafuji N."/>
            <person name="Hastings K.E."/>
            <person name="Ho I."/>
            <person name="Hotta K."/>
            <person name="Huang W."/>
            <person name="Kawashima T."/>
            <person name="Lemaire P."/>
            <person name="Martinez D."/>
            <person name="Meinertzhagen I.A."/>
            <person name="Necula S."/>
            <person name="Nonaka M."/>
            <person name="Putnam N."/>
            <person name="Rash S."/>
            <person name="Saiga H."/>
            <person name="Satake M."/>
            <person name="Terry A."/>
            <person name="Yamada L."/>
            <person name="Wang H.G."/>
            <person name="Awazu S."/>
            <person name="Azumi K."/>
            <person name="Boore J."/>
            <person name="Branno M."/>
            <person name="Chin-Bow S."/>
            <person name="DeSantis R."/>
            <person name="Doyle S."/>
            <person name="Francino P."/>
            <person name="Keys D.N."/>
            <person name="Haga S."/>
            <person name="Hayashi H."/>
            <person name="Hino K."/>
            <person name="Imai K.S."/>
            <person name="Inaba K."/>
            <person name="Kano S."/>
            <person name="Kobayashi K."/>
            <person name="Kobayashi M."/>
            <person name="Lee B.I."/>
            <person name="Makabe K.W."/>
            <person name="Manohar C."/>
            <person name="Matassi G."/>
            <person name="Medina M."/>
            <person name="Mochizuki Y."/>
            <person name="Mount S."/>
            <person name="Morishita T."/>
            <person name="Miura S."/>
            <person name="Nakayama A."/>
            <person name="Nishizaka S."/>
            <person name="Nomoto H."/>
            <person name="Ohta F."/>
            <person name="Oishi K."/>
            <person name="Rigoutsos I."/>
            <person name="Sano M."/>
            <person name="Sasaki A."/>
            <person name="Sasakura Y."/>
            <person name="Shoguchi E."/>
            <person name="Shin-i T."/>
            <person name="Spagnuolo A."/>
            <person name="Stainier D."/>
            <person name="Suzuki M.M."/>
            <person name="Tassy O."/>
            <person name="Takatori N."/>
            <person name="Tokuoka M."/>
            <person name="Yagi K."/>
            <person name="Yoshizaki F."/>
            <person name="Wada S."/>
            <person name="Zhang C."/>
            <person name="Hyatt P.D."/>
            <person name="Larimer F."/>
            <person name="Detter C."/>
            <person name="Doggett N."/>
            <person name="Glavina T."/>
            <person name="Hawkins T."/>
            <person name="Richardson P."/>
            <person name="Lucas S."/>
            <person name="Kohara Y."/>
            <person name="Levine M."/>
            <person name="Satoh N."/>
            <person name="Rokhsar D.S."/>
        </authorList>
    </citation>
    <scope>NUCLEOTIDE SEQUENCE [LARGE SCALE GENOMIC DNA]</scope>
</reference>
<dbReference type="InParanoid" id="F6TEJ9"/>
<dbReference type="CDD" id="cd07626">
    <property type="entry name" value="BAR_SNX9_like"/>
    <property type="match status" value="1"/>
</dbReference>
<evidence type="ECO:0000313" key="2">
    <source>
        <dbReference type="Ensembl" id="ENSCINP00000023598.2"/>
    </source>
</evidence>
<dbReference type="EMBL" id="EAAA01000286">
    <property type="status" value="NOT_ANNOTATED_CDS"/>
    <property type="molecule type" value="Genomic_DNA"/>
</dbReference>